<accession>A0A2K2DPD0</accession>
<dbReference type="Gramene" id="PNT76131">
    <property type="protein sequence ID" value="PNT76131"/>
    <property type="gene ID" value="BRADI_1g44605v3"/>
</dbReference>
<keyword evidence="3" id="KW-1185">Reference proteome</keyword>
<protein>
    <submittedName>
        <fullName evidence="1 2">Uncharacterized protein</fullName>
    </submittedName>
</protein>
<dbReference type="EnsemblPlants" id="PNT76131">
    <property type="protein sequence ID" value="PNT76131"/>
    <property type="gene ID" value="BRADI_1g44605v3"/>
</dbReference>
<name>A0A2K2DPD0_BRADI</name>
<evidence type="ECO:0000313" key="1">
    <source>
        <dbReference type="EMBL" id="PNT76131.1"/>
    </source>
</evidence>
<reference evidence="2" key="3">
    <citation type="submission" date="2018-08" db="UniProtKB">
        <authorList>
            <consortium name="EnsemblPlants"/>
        </authorList>
    </citation>
    <scope>IDENTIFICATION</scope>
    <source>
        <strain evidence="2">cv. Bd21</strain>
    </source>
</reference>
<evidence type="ECO:0000313" key="3">
    <source>
        <dbReference type="Proteomes" id="UP000008810"/>
    </source>
</evidence>
<reference evidence="1 2" key="1">
    <citation type="journal article" date="2010" name="Nature">
        <title>Genome sequencing and analysis of the model grass Brachypodium distachyon.</title>
        <authorList>
            <consortium name="International Brachypodium Initiative"/>
        </authorList>
    </citation>
    <scope>NUCLEOTIDE SEQUENCE [LARGE SCALE GENOMIC DNA]</scope>
    <source>
        <strain evidence="1 2">Bd21</strain>
    </source>
</reference>
<evidence type="ECO:0000313" key="2">
    <source>
        <dbReference type="EnsemblPlants" id="PNT76131"/>
    </source>
</evidence>
<dbReference type="AlphaFoldDB" id="A0A2K2DPD0"/>
<gene>
    <name evidence="1" type="ORF">BRADI_1g44605v3</name>
</gene>
<dbReference type="EMBL" id="CM000880">
    <property type="protein sequence ID" value="PNT76131.1"/>
    <property type="molecule type" value="Genomic_DNA"/>
</dbReference>
<organism evidence="1">
    <name type="scientific">Brachypodium distachyon</name>
    <name type="common">Purple false brome</name>
    <name type="synonym">Trachynia distachya</name>
    <dbReference type="NCBI Taxonomy" id="15368"/>
    <lineage>
        <taxon>Eukaryota</taxon>
        <taxon>Viridiplantae</taxon>
        <taxon>Streptophyta</taxon>
        <taxon>Embryophyta</taxon>
        <taxon>Tracheophyta</taxon>
        <taxon>Spermatophyta</taxon>
        <taxon>Magnoliopsida</taxon>
        <taxon>Liliopsida</taxon>
        <taxon>Poales</taxon>
        <taxon>Poaceae</taxon>
        <taxon>BOP clade</taxon>
        <taxon>Pooideae</taxon>
        <taxon>Stipodae</taxon>
        <taxon>Brachypodieae</taxon>
        <taxon>Brachypodium</taxon>
    </lineage>
</organism>
<dbReference type="InParanoid" id="A0A2K2DPD0"/>
<proteinExistence type="predicted"/>
<reference evidence="1" key="2">
    <citation type="submission" date="2017-06" db="EMBL/GenBank/DDBJ databases">
        <title>WGS assembly of Brachypodium distachyon.</title>
        <authorList>
            <consortium name="The International Brachypodium Initiative"/>
            <person name="Lucas S."/>
            <person name="Harmon-Smith M."/>
            <person name="Lail K."/>
            <person name="Tice H."/>
            <person name="Grimwood J."/>
            <person name="Bruce D."/>
            <person name="Barry K."/>
            <person name="Shu S."/>
            <person name="Lindquist E."/>
            <person name="Wang M."/>
            <person name="Pitluck S."/>
            <person name="Vogel J.P."/>
            <person name="Garvin D.F."/>
            <person name="Mockler T.C."/>
            <person name="Schmutz J."/>
            <person name="Rokhsar D."/>
            <person name="Bevan M.W."/>
        </authorList>
    </citation>
    <scope>NUCLEOTIDE SEQUENCE</scope>
    <source>
        <strain evidence="1">Bd21</strain>
    </source>
</reference>
<sequence>MLFSLGVVDGKLLTNYAHIFFISSQGCRIELLLRLVAFPKTASLREGCKNEEMRPWKANMVYVMIWQKMWWLVEIYEMRICCFLQSNILRVVDAMSLEMNKLTWALLMTQLSGKSFSMTATATAGQLAF</sequence>
<dbReference type="Proteomes" id="UP000008810">
    <property type="component" value="Chromosome 1"/>
</dbReference>